<keyword evidence="5 14" id="KW-0285">Flavoprotein</keyword>
<evidence type="ECO:0000256" key="10">
    <source>
        <dbReference type="ARBA" id="ARBA00023004"/>
    </source>
</evidence>
<dbReference type="InterPro" id="IPR007859">
    <property type="entry name" value="ETF-QO/FixX_C"/>
</dbReference>
<dbReference type="PANTHER" id="PTHR10617:SF107">
    <property type="entry name" value="ELECTRON TRANSFER FLAVOPROTEIN-UBIQUINONE OXIDOREDUCTASE, MITOCHONDRIAL"/>
    <property type="match status" value="1"/>
</dbReference>
<dbReference type="GO" id="GO:0046872">
    <property type="term" value="F:metal ion binding"/>
    <property type="evidence" value="ECO:0007669"/>
    <property type="project" value="UniProtKB-KW"/>
</dbReference>
<name>A0A432X9M9_9GAMM</name>
<dbReference type="Pfam" id="PF13450">
    <property type="entry name" value="NAD_binding_8"/>
    <property type="match status" value="1"/>
</dbReference>
<sequence length="549" mass="60557">MQRESMEFDVLIVGGGPAGLSAACQLGQLAQKEEKELQICVIEKGSEIGAHILSGAVFEPRALAELFPDWKERGAPLNTPVTGDDIFLFASQQKASKLPNFMVPKTFHNTGNYITSMGNMCRWLAEQAEALGVEVFPGFSAAEVIYDESGAVEGVITGDMGVSATGEQKDSYMPGMELRARYTVFAEGSRGHLGKELIAKYELNKDKSPQHYAIGFKEIWDIPAEQHQEGLVVHSTGWPLEGHASGGGYLYHAENNQVFVGLIVDLNYTNPHVNPFAEFQRFKHHANIENVLKGGKRVSYGARAITKGGFHSLPKMTMPGAILAGCEAGTLNFAKIKGNHTAMKSGMLAAESIFAALQTDQAHTDLVEHEERFKASWLYDELYRSRNFGPAVHKFGTFMGGAYNTIDQNWFGGKLPFTIKDNRPDHEGMELADQAKPIQYDKPDNTISFDRNSSVYLSNTNHEEDQPCHLQLKDASIPISVNLVKYAEPAQRYCPAGVYEVVEQDNGEKVFQINAQNCIHCKTCDIKDPSQNIRWVTPEGTGGPNYPNM</sequence>
<keyword evidence="4" id="KW-0004">4Fe-4S</keyword>
<dbReference type="SUPFAM" id="SSF54373">
    <property type="entry name" value="FAD-linked reductases, C-terminal domain"/>
    <property type="match status" value="1"/>
</dbReference>
<comment type="cofactor">
    <cofactor evidence="1 14">
        <name>FAD</name>
        <dbReference type="ChEBI" id="CHEBI:57692"/>
    </cofactor>
</comment>
<dbReference type="GO" id="GO:0051539">
    <property type="term" value="F:4 iron, 4 sulfur cluster binding"/>
    <property type="evidence" value="ECO:0007669"/>
    <property type="project" value="UniProtKB-UniRule"/>
</dbReference>
<dbReference type="InterPro" id="IPR036188">
    <property type="entry name" value="FAD/NAD-bd_sf"/>
</dbReference>
<keyword evidence="3 14" id="KW-0813">Transport</keyword>
<accession>A0A432X9M9</accession>
<evidence type="ECO:0000256" key="7">
    <source>
        <dbReference type="ARBA" id="ARBA00022827"/>
    </source>
</evidence>
<comment type="cofactor">
    <cofactor evidence="14">
        <name>[4Fe-4S] cluster</name>
        <dbReference type="ChEBI" id="CHEBI:49883"/>
    </cofactor>
    <text evidence="14">Binds 1 [4Fe-4S] cluster.</text>
</comment>
<evidence type="ECO:0000256" key="12">
    <source>
        <dbReference type="ARBA" id="ARBA00023075"/>
    </source>
</evidence>
<evidence type="ECO:0000256" key="11">
    <source>
        <dbReference type="ARBA" id="ARBA00023014"/>
    </source>
</evidence>
<feature type="domain" description="4Fe-4S ferredoxin-type" evidence="15">
    <location>
        <begin position="509"/>
        <end position="538"/>
    </location>
</feature>
<comment type="caution">
    <text evidence="16">The sequence shown here is derived from an EMBL/GenBank/DDBJ whole genome shotgun (WGS) entry which is preliminary data.</text>
</comment>
<dbReference type="Gene3D" id="3.50.50.60">
    <property type="entry name" value="FAD/NAD(P)-binding domain"/>
    <property type="match status" value="1"/>
</dbReference>
<gene>
    <name evidence="16" type="ORF">CWE15_01785</name>
</gene>
<evidence type="ECO:0000259" key="15">
    <source>
        <dbReference type="PROSITE" id="PS51379"/>
    </source>
</evidence>
<keyword evidence="8 14" id="KW-0249">Electron transport</keyword>
<keyword evidence="10 14" id="KW-0408">Iron</keyword>
<evidence type="ECO:0000256" key="8">
    <source>
        <dbReference type="ARBA" id="ARBA00022982"/>
    </source>
</evidence>
<dbReference type="InterPro" id="IPR017896">
    <property type="entry name" value="4Fe4S_Fe-S-bd"/>
</dbReference>
<dbReference type="Gene3D" id="3.30.70.20">
    <property type="match status" value="1"/>
</dbReference>
<comment type="function">
    <text evidence="2 14">Accepts electrons from ETF and reduces ubiquinone.</text>
</comment>
<evidence type="ECO:0000256" key="3">
    <source>
        <dbReference type="ARBA" id="ARBA00022448"/>
    </source>
</evidence>
<evidence type="ECO:0000256" key="9">
    <source>
        <dbReference type="ARBA" id="ARBA00023002"/>
    </source>
</evidence>
<keyword evidence="11 14" id="KW-0411">Iron-sulfur</keyword>
<evidence type="ECO:0000256" key="5">
    <source>
        <dbReference type="ARBA" id="ARBA00022630"/>
    </source>
</evidence>
<dbReference type="Gene3D" id="3.30.9.90">
    <property type="match status" value="1"/>
</dbReference>
<dbReference type="Proteomes" id="UP000286976">
    <property type="component" value="Unassembled WGS sequence"/>
</dbReference>
<keyword evidence="9 14" id="KW-0560">Oxidoreductase</keyword>
<dbReference type="Pfam" id="PF05187">
    <property type="entry name" value="Fer4_ETF_QO"/>
    <property type="match status" value="1"/>
</dbReference>
<dbReference type="SUPFAM" id="SSF51905">
    <property type="entry name" value="FAD/NAD(P)-binding domain"/>
    <property type="match status" value="1"/>
</dbReference>
<dbReference type="PROSITE" id="PS51257">
    <property type="entry name" value="PROKAR_LIPOPROTEIN"/>
    <property type="match status" value="1"/>
</dbReference>
<protein>
    <recommendedName>
        <fullName evidence="14">Electron transfer flavoprotein-ubiquinone oxidoreductase</fullName>
        <shortName evidence="14">ETF-QO</shortName>
        <ecNumber evidence="14">1.5.5.1</ecNumber>
    </recommendedName>
</protein>
<dbReference type="AlphaFoldDB" id="A0A432X9M9"/>
<proteinExistence type="predicted"/>
<evidence type="ECO:0000256" key="14">
    <source>
        <dbReference type="RuleBase" id="RU366068"/>
    </source>
</evidence>
<evidence type="ECO:0000313" key="16">
    <source>
        <dbReference type="EMBL" id="RUO43941.1"/>
    </source>
</evidence>
<dbReference type="OrthoDB" id="9766632at2"/>
<dbReference type="RefSeq" id="WP_126756335.1">
    <property type="nucleotide sequence ID" value="NZ_PIPQ01000001.1"/>
</dbReference>
<keyword evidence="7 14" id="KW-0274">FAD</keyword>
<dbReference type="InterPro" id="IPR040156">
    <property type="entry name" value="ETF-QO"/>
</dbReference>
<evidence type="ECO:0000256" key="13">
    <source>
        <dbReference type="ARBA" id="ARBA00052682"/>
    </source>
</evidence>
<dbReference type="GO" id="GO:0004174">
    <property type="term" value="F:electron-transferring-flavoprotein dehydrogenase activity"/>
    <property type="evidence" value="ECO:0007669"/>
    <property type="project" value="UniProtKB-UniRule"/>
</dbReference>
<evidence type="ECO:0000256" key="1">
    <source>
        <dbReference type="ARBA" id="ARBA00001974"/>
    </source>
</evidence>
<evidence type="ECO:0000256" key="4">
    <source>
        <dbReference type="ARBA" id="ARBA00022485"/>
    </source>
</evidence>
<dbReference type="PRINTS" id="PR00420">
    <property type="entry name" value="RNGMNOXGNASE"/>
</dbReference>
<organism evidence="16 17">
    <name type="scientific">Aliidiomarina taiwanensis</name>
    <dbReference type="NCBI Taxonomy" id="946228"/>
    <lineage>
        <taxon>Bacteria</taxon>
        <taxon>Pseudomonadati</taxon>
        <taxon>Pseudomonadota</taxon>
        <taxon>Gammaproteobacteria</taxon>
        <taxon>Alteromonadales</taxon>
        <taxon>Idiomarinaceae</taxon>
        <taxon>Aliidiomarina</taxon>
    </lineage>
</organism>
<dbReference type="PANTHER" id="PTHR10617">
    <property type="entry name" value="ELECTRON TRANSFER FLAVOPROTEIN-UBIQUINONE OXIDOREDUCTASE"/>
    <property type="match status" value="1"/>
</dbReference>
<dbReference type="EMBL" id="PIPQ01000001">
    <property type="protein sequence ID" value="RUO43941.1"/>
    <property type="molecule type" value="Genomic_DNA"/>
</dbReference>
<evidence type="ECO:0000256" key="6">
    <source>
        <dbReference type="ARBA" id="ARBA00022723"/>
    </source>
</evidence>
<evidence type="ECO:0000313" key="17">
    <source>
        <dbReference type="Proteomes" id="UP000286976"/>
    </source>
</evidence>
<keyword evidence="17" id="KW-1185">Reference proteome</keyword>
<reference evidence="16 17" key="1">
    <citation type="journal article" date="2011" name="Front. Microbiol.">
        <title>Genomic signatures of strain selection and enhancement in Bacillus atrophaeus var. globigii, a historical biowarfare simulant.</title>
        <authorList>
            <person name="Gibbons H.S."/>
            <person name="Broomall S.M."/>
            <person name="McNew L.A."/>
            <person name="Daligault H."/>
            <person name="Chapman C."/>
            <person name="Bruce D."/>
            <person name="Karavis M."/>
            <person name="Krepps M."/>
            <person name="McGregor P.A."/>
            <person name="Hong C."/>
            <person name="Park K.H."/>
            <person name="Akmal A."/>
            <person name="Feldman A."/>
            <person name="Lin J.S."/>
            <person name="Chang W.E."/>
            <person name="Higgs B.W."/>
            <person name="Demirev P."/>
            <person name="Lindquist J."/>
            <person name="Liem A."/>
            <person name="Fochler E."/>
            <person name="Read T.D."/>
            <person name="Tapia R."/>
            <person name="Johnson S."/>
            <person name="Bishop-Lilly K.A."/>
            <person name="Detter C."/>
            <person name="Han C."/>
            <person name="Sozhamannan S."/>
            <person name="Rosenzweig C.N."/>
            <person name="Skowronski E.W."/>
        </authorList>
    </citation>
    <scope>NUCLEOTIDE SEQUENCE [LARGE SCALE GENOMIC DNA]</scope>
    <source>
        <strain evidence="16 17">AIT1</strain>
    </source>
</reference>
<comment type="catalytic activity">
    <reaction evidence="13 14">
        <text>a ubiquinone + reduced [electron-transfer flavoprotein] = a ubiquinol + oxidized [electron-transfer flavoprotein] + H(+)</text>
        <dbReference type="Rhea" id="RHEA:24052"/>
        <dbReference type="Rhea" id="RHEA-COMP:9565"/>
        <dbReference type="Rhea" id="RHEA-COMP:9566"/>
        <dbReference type="Rhea" id="RHEA-COMP:10685"/>
        <dbReference type="Rhea" id="RHEA-COMP:10686"/>
        <dbReference type="ChEBI" id="CHEBI:15378"/>
        <dbReference type="ChEBI" id="CHEBI:16389"/>
        <dbReference type="ChEBI" id="CHEBI:17976"/>
        <dbReference type="ChEBI" id="CHEBI:57692"/>
        <dbReference type="ChEBI" id="CHEBI:58307"/>
        <dbReference type="EC" id="1.5.5.1"/>
    </reaction>
</comment>
<dbReference type="Pfam" id="PF21162">
    <property type="entry name" value="ETFQO_UQ-bd"/>
    <property type="match status" value="1"/>
</dbReference>
<dbReference type="FunFam" id="3.30.70.20:FF:000012">
    <property type="entry name" value="Electron transfer flavoprotein-ubiquinone oxidoreductase, mitochondrial"/>
    <property type="match status" value="1"/>
</dbReference>
<dbReference type="EC" id="1.5.5.1" evidence="14"/>
<evidence type="ECO:0000256" key="2">
    <source>
        <dbReference type="ARBA" id="ARBA00002819"/>
    </source>
</evidence>
<dbReference type="PROSITE" id="PS51379">
    <property type="entry name" value="4FE4S_FER_2"/>
    <property type="match status" value="1"/>
</dbReference>
<dbReference type="SUPFAM" id="SSF54862">
    <property type="entry name" value="4Fe-4S ferredoxins"/>
    <property type="match status" value="1"/>
</dbReference>
<keyword evidence="6 14" id="KW-0479">Metal-binding</keyword>
<keyword evidence="12 14" id="KW-0830">Ubiquinone</keyword>
<dbReference type="InterPro" id="IPR049398">
    <property type="entry name" value="ETF-QO/FixC_UQ-bd"/>
</dbReference>